<keyword evidence="4" id="KW-1003">Cell membrane</keyword>
<evidence type="ECO:0000256" key="11">
    <source>
        <dbReference type="ARBA" id="ARBA00023136"/>
    </source>
</evidence>
<protein>
    <submittedName>
        <fullName evidence="14">Trk system potassium uptake protein TrkH</fullName>
    </submittedName>
</protein>
<dbReference type="GO" id="GO:0005886">
    <property type="term" value="C:plasma membrane"/>
    <property type="evidence" value="ECO:0007669"/>
    <property type="project" value="UniProtKB-SubCell"/>
</dbReference>
<feature type="binding site" evidence="12">
    <location>
        <position position="430"/>
    </location>
    <ligand>
        <name>K(+)</name>
        <dbReference type="ChEBI" id="CHEBI:29103"/>
    </ligand>
</feature>
<evidence type="ECO:0000256" key="10">
    <source>
        <dbReference type="ARBA" id="ARBA00023065"/>
    </source>
</evidence>
<dbReference type="InterPro" id="IPR003445">
    <property type="entry name" value="Cat_transpt"/>
</dbReference>
<reference evidence="14 15" key="1">
    <citation type="submission" date="2016-11" db="EMBL/GenBank/DDBJ databases">
        <authorList>
            <person name="Jaros S."/>
            <person name="Januszkiewicz K."/>
            <person name="Wedrychowicz H."/>
        </authorList>
    </citation>
    <scope>NUCLEOTIDE SEQUENCE [LARGE SCALE GENOMIC DNA]</scope>
    <source>
        <strain evidence="14 15">DSM 14214</strain>
    </source>
</reference>
<dbReference type="Pfam" id="PF02386">
    <property type="entry name" value="TrkH"/>
    <property type="match status" value="1"/>
</dbReference>
<evidence type="ECO:0000256" key="1">
    <source>
        <dbReference type="ARBA" id="ARBA00004429"/>
    </source>
</evidence>
<feature type="binding site" evidence="12">
    <location>
        <position position="313"/>
    </location>
    <ligand>
        <name>K(+)</name>
        <dbReference type="ChEBI" id="CHEBI:29103"/>
    </ligand>
</feature>
<evidence type="ECO:0000256" key="4">
    <source>
        <dbReference type="ARBA" id="ARBA00022475"/>
    </source>
</evidence>
<feature type="transmembrane region" description="Helical" evidence="13">
    <location>
        <begin position="453"/>
        <end position="473"/>
    </location>
</feature>
<dbReference type="InterPro" id="IPR004772">
    <property type="entry name" value="TrkH"/>
</dbReference>
<keyword evidence="3" id="KW-0813">Transport</keyword>
<feature type="transmembrane region" description="Helical" evidence="13">
    <location>
        <begin position="132"/>
        <end position="151"/>
    </location>
</feature>
<dbReference type="GeneID" id="78177138"/>
<keyword evidence="8 12" id="KW-0630">Potassium</keyword>
<keyword evidence="15" id="KW-1185">Reference proteome</keyword>
<dbReference type="GO" id="GO:0015379">
    <property type="term" value="F:potassium:chloride symporter activity"/>
    <property type="evidence" value="ECO:0007669"/>
    <property type="project" value="InterPro"/>
</dbReference>
<gene>
    <name evidence="14" type="ORF">SAMN02745138_03466</name>
</gene>
<evidence type="ECO:0000256" key="3">
    <source>
        <dbReference type="ARBA" id="ARBA00022448"/>
    </source>
</evidence>
<keyword evidence="7 13" id="KW-0812">Transmembrane</keyword>
<evidence type="ECO:0000256" key="13">
    <source>
        <dbReference type="SAM" id="Phobius"/>
    </source>
</evidence>
<dbReference type="Proteomes" id="UP000183975">
    <property type="component" value="Unassembled WGS sequence"/>
</dbReference>
<keyword evidence="12" id="KW-0479">Metal-binding</keyword>
<name>A0A1M7AVE6_9FIRM</name>
<sequence>MNYKMMAYILGNIMQAEGLLMSISALLALYKGEINELRAFLITIILLLVIGTAMKHFAPKNKRIYGREGFVIVALSWIVMSIFGAMPFYLSGAIDGIVNCLFETVSGFTTTGATVLSEIEGLPMSILFWRSFTHWIGGMGILVFVLAIVPLGDERSMHLMKAEAPGPVVSKLVPKIKSTAKILYGIYIVLTILEMILLFAGGMPLFDSVNHALSTAGTGGFSIKNSSIAAYNSPYFEYVITIFMLLFSINFNMFYLLLVRDFKAVFKNEELRYYLVIVGISTAVITANIVHLYPTLESAFRHAVFQVATITSTTGFITANYEEWPELSKTILVVLTMLGACGGSTGGGIKVSRFIILLKLTLREIRHIVHPRSVNIIKLEGQRVSDETIQGTTGYFITYVMLLFGSFILVSIDNYDFTTSITAVITTLGNVGPGLSLVGPVENFSLFSDFSKIVLSLDMLFGRLEIFPMIMLFSPSIWRKA</sequence>
<keyword evidence="5" id="KW-0997">Cell inner membrane</keyword>
<dbReference type="RefSeq" id="WP_072853810.1">
    <property type="nucleotide sequence ID" value="NZ_FRAH01000114.1"/>
</dbReference>
<feature type="binding site" evidence="12">
    <location>
        <position position="219"/>
    </location>
    <ligand>
        <name>K(+)</name>
        <dbReference type="ChEBI" id="CHEBI:29103"/>
    </ligand>
</feature>
<feature type="transmembrane region" description="Helical" evidence="13">
    <location>
        <begin position="7"/>
        <end position="27"/>
    </location>
</feature>
<comment type="similarity">
    <text evidence="2">Belongs to the TrkH potassium transport family.</text>
</comment>
<dbReference type="EMBL" id="FRAH01000114">
    <property type="protein sequence ID" value="SHL46399.1"/>
    <property type="molecule type" value="Genomic_DNA"/>
</dbReference>
<evidence type="ECO:0000313" key="15">
    <source>
        <dbReference type="Proteomes" id="UP000183975"/>
    </source>
</evidence>
<keyword evidence="6" id="KW-0633">Potassium transport</keyword>
<dbReference type="PANTHER" id="PTHR32024:SF2">
    <property type="entry name" value="TRK SYSTEM POTASSIUM UPTAKE PROTEIN TRKG-RELATED"/>
    <property type="match status" value="1"/>
</dbReference>
<feature type="binding site" evidence="12">
    <location>
        <position position="111"/>
    </location>
    <ligand>
        <name>K(+)</name>
        <dbReference type="ChEBI" id="CHEBI:29103"/>
    </ligand>
</feature>
<proteinExistence type="inferred from homology"/>
<dbReference type="OrthoDB" id="9810952at2"/>
<feature type="transmembrane region" description="Helical" evidence="13">
    <location>
        <begin position="39"/>
        <end position="58"/>
    </location>
</feature>
<evidence type="ECO:0000256" key="2">
    <source>
        <dbReference type="ARBA" id="ARBA00009137"/>
    </source>
</evidence>
<dbReference type="AlphaFoldDB" id="A0A1M7AVE6"/>
<feature type="transmembrane region" description="Helical" evidence="13">
    <location>
        <begin position="235"/>
        <end position="259"/>
    </location>
</feature>
<dbReference type="PIRSF" id="PIRSF006247">
    <property type="entry name" value="TrkH"/>
    <property type="match status" value="1"/>
</dbReference>
<dbReference type="GO" id="GO:0046872">
    <property type="term" value="F:metal ion binding"/>
    <property type="evidence" value="ECO:0007669"/>
    <property type="project" value="UniProtKB-KW"/>
</dbReference>
<evidence type="ECO:0000256" key="12">
    <source>
        <dbReference type="PIRSR" id="PIRSR006247-1"/>
    </source>
</evidence>
<organism evidence="14 15">
    <name type="scientific">Anaerotignum lactatifermentans DSM 14214</name>
    <dbReference type="NCBI Taxonomy" id="1121323"/>
    <lineage>
        <taxon>Bacteria</taxon>
        <taxon>Bacillati</taxon>
        <taxon>Bacillota</taxon>
        <taxon>Clostridia</taxon>
        <taxon>Lachnospirales</taxon>
        <taxon>Anaerotignaceae</taxon>
        <taxon>Anaerotignum</taxon>
    </lineage>
</organism>
<comment type="subcellular location">
    <subcellularLocation>
        <location evidence="1">Cell inner membrane</location>
        <topology evidence="1">Multi-pass membrane protein</topology>
    </subcellularLocation>
</comment>
<feature type="transmembrane region" description="Helical" evidence="13">
    <location>
        <begin position="70"/>
        <end position="90"/>
    </location>
</feature>
<keyword evidence="11 13" id="KW-0472">Membrane</keyword>
<evidence type="ECO:0000256" key="6">
    <source>
        <dbReference type="ARBA" id="ARBA00022538"/>
    </source>
</evidence>
<evidence type="ECO:0000256" key="7">
    <source>
        <dbReference type="ARBA" id="ARBA00022692"/>
    </source>
</evidence>
<evidence type="ECO:0000256" key="9">
    <source>
        <dbReference type="ARBA" id="ARBA00022989"/>
    </source>
</evidence>
<accession>A0A1M7AVE6</accession>
<feature type="binding site" evidence="12">
    <location>
        <position position="431"/>
    </location>
    <ligand>
        <name>K(+)</name>
        <dbReference type="ChEBI" id="CHEBI:29103"/>
    </ligand>
</feature>
<evidence type="ECO:0000256" key="5">
    <source>
        <dbReference type="ARBA" id="ARBA00022519"/>
    </source>
</evidence>
<feature type="binding site" evidence="12">
    <location>
        <position position="110"/>
    </location>
    <ligand>
        <name>K(+)</name>
        <dbReference type="ChEBI" id="CHEBI:29103"/>
    </ligand>
</feature>
<dbReference type="PANTHER" id="PTHR32024">
    <property type="entry name" value="TRK SYSTEM POTASSIUM UPTAKE PROTEIN TRKG-RELATED"/>
    <property type="match status" value="1"/>
</dbReference>
<feature type="transmembrane region" description="Helical" evidence="13">
    <location>
        <begin position="182"/>
        <end position="206"/>
    </location>
</feature>
<evidence type="ECO:0000256" key="8">
    <source>
        <dbReference type="ARBA" id="ARBA00022958"/>
    </source>
</evidence>
<feature type="transmembrane region" description="Helical" evidence="13">
    <location>
        <begin position="393"/>
        <end position="412"/>
    </location>
</feature>
<keyword evidence="10" id="KW-0406">Ion transport</keyword>
<feature type="binding site" evidence="12">
    <location>
        <position position="314"/>
    </location>
    <ligand>
        <name>K(+)</name>
        <dbReference type="ChEBI" id="CHEBI:29103"/>
    </ligand>
</feature>
<evidence type="ECO:0000313" key="14">
    <source>
        <dbReference type="EMBL" id="SHL46399.1"/>
    </source>
</evidence>
<feature type="transmembrane region" description="Helical" evidence="13">
    <location>
        <begin position="271"/>
        <end position="293"/>
    </location>
</feature>
<keyword evidence="9 13" id="KW-1133">Transmembrane helix</keyword>